<evidence type="ECO:0000313" key="1">
    <source>
        <dbReference type="EMBL" id="PMD58079.1"/>
    </source>
</evidence>
<proteinExistence type="predicted"/>
<dbReference type="Proteomes" id="UP000235371">
    <property type="component" value="Unassembled WGS sequence"/>
</dbReference>
<dbReference type="OrthoDB" id="3503208at2759"/>
<accession>A0A2J6T4Y2</accession>
<keyword evidence="2" id="KW-1185">Reference proteome</keyword>
<dbReference type="GeneID" id="36586291"/>
<name>A0A2J6T4Y2_9HELO</name>
<sequence length="232" mass="26567">MPGKVVCRDEWLAARKELLDKEKAAVRAAAAFKEQLRNDFPMVKLDKAYTFEDPKGKYTLAGLFQGRKQLIVYHFMLGPDDEAGCSGCSFLTDNLPSSLTHLYAADTTFVLVSRAPVAKIEQYKKRMGWDFPWYSSFGTEFNWDFNVSLDKDVKSPVVYNYKEMEKPFKGELPGLSVFYKEGNDLFHTYSTYARGLDGLLVTNQLLDLTPLGRQDVPWKRHDEYDSKDLKAN</sequence>
<organism evidence="1 2">
    <name type="scientific">Hyaloscypha bicolor E</name>
    <dbReference type="NCBI Taxonomy" id="1095630"/>
    <lineage>
        <taxon>Eukaryota</taxon>
        <taxon>Fungi</taxon>
        <taxon>Dikarya</taxon>
        <taxon>Ascomycota</taxon>
        <taxon>Pezizomycotina</taxon>
        <taxon>Leotiomycetes</taxon>
        <taxon>Helotiales</taxon>
        <taxon>Hyaloscyphaceae</taxon>
        <taxon>Hyaloscypha</taxon>
        <taxon>Hyaloscypha bicolor</taxon>
    </lineage>
</organism>
<dbReference type="STRING" id="1095630.A0A2J6T4Y2"/>
<dbReference type="InterPro" id="IPR010296">
    <property type="entry name" value="DUF899_thioredox"/>
</dbReference>
<evidence type="ECO:0000313" key="2">
    <source>
        <dbReference type="Proteomes" id="UP000235371"/>
    </source>
</evidence>
<dbReference type="InParanoid" id="A0A2J6T4Y2"/>
<gene>
    <name evidence="1" type="ORF">K444DRAFT_591894</name>
</gene>
<protein>
    <submittedName>
        <fullName evidence="1">DUF899-domain-containing protein</fullName>
    </submittedName>
</protein>
<dbReference type="AlphaFoldDB" id="A0A2J6T4Y2"/>
<dbReference type="SUPFAM" id="SSF52833">
    <property type="entry name" value="Thioredoxin-like"/>
    <property type="match status" value="1"/>
</dbReference>
<dbReference type="EMBL" id="KZ613828">
    <property type="protein sequence ID" value="PMD58079.1"/>
    <property type="molecule type" value="Genomic_DNA"/>
</dbReference>
<reference evidence="1 2" key="1">
    <citation type="submission" date="2016-04" db="EMBL/GenBank/DDBJ databases">
        <title>A degradative enzymes factory behind the ericoid mycorrhizal symbiosis.</title>
        <authorList>
            <consortium name="DOE Joint Genome Institute"/>
            <person name="Martino E."/>
            <person name="Morin E."/>
            <person name="Grelet G."/>
            <person name="Kuo A."/>
            <person name="Kohler A."/>
            <person name="Daghino S."/>
            <person name="Barry K."/>
            <person name="Choi C."/>
            <person name="Cichocki N."/>
            <person name="Clum A."/>
            <person name="Copeland A."/>
            <person name="Hainaut M."/>
            <person name="Haridas S."/>
            <person name="Labutti K."/>
            <person name="Lindquist E."/>
            <person name="Lipzen A."/>
            <person name="Khouja H.-R."/>
            <person name="Murat C."/>
            <person name="Ohm R."/>
            <person name="Olson A."/>
            <person name="Spatafora J."/>
            <person name="Veneault-Fourrey C."/>
            <person name="Henrissat B."/>
            <person name="Grigoriev I."/>
            <person name="Martin F."/>
            <person name="Perotto S."/>
        </authorList>
    </citation>
    <scope>NUCLEOTIDE SEQUENCE [LARGE SCALE GENOMIC DNA]</scope>
    <source>
        <strain evidence="1 2">E</strain>
    </source>
</reference>
<dbReference type="Pfam" id="PF05988">
    <property type="entry name" value="DUF899"/>
    <property type="match status" value="1"/>
</dbReference>
<dbReference type="InterPro" id="IPR036249">
    <property type="entry name" value="Thioredoxin-like_sf"/>
</dbReference>
<dbReference type="RefSeq" id="XP_024734983.1">
    <property type="nucleotide sequence ID" value="XM_024878214.1"/>
</dbReference>